<keyword evidence="5" id="KW-0238">DNA-binding</keyword>
<name>A0ABU9K8Z0_9BACI</name>
<dbReference type="PANTHER" id="PTHR43133">
    <property type="entry name" value="RNA POLYMERASE ECF-TYPE SIGMA FACTO"/>
    <property type="match status" value="1"/>
</dbReference>
<dbReference type="InterPro" id="IPR013325">
    <property type="entry name" value="RNA_pol_sigma_r2"/>
</dbReference>
<dbReference type="SUPFAM" id="SSF54427">
    <property type="entry name" value="NTF2-like"/>
    <property type="match status" value="1"/>
</dbReference>
<dbReference type="PANTHER" id="PTHR43133:SF8">
    <property type="entry name" value="RNA POLYMERASE SIGMA FACTOR HI_1459-RELATED"/>
    <property type="match status" value="1"/>
</dbReference>
<proteinExistence type="inferred from homology"/>
<comment type="caution">
    <text evidence="9">The sequence shown here is derived from an EMBL/GenBank/DDBJ whole genome shotgun (WGS) entry which is preliminary data.</text>
</comment>
<organism evidence="9 10">
    <name type="scientific">Rossellomorea oryzaecorticis</name>
    <dbReference type="NCBI Taxonomy" id="1396505"/>
    <lineage>
        <taxon>Bacteria</taxon>
        <taxon>Bacillati</taxon>
        <taxon>Bacillota</taxon>
        <taxon>Bacilli</taxon>
        <taxon>Bacillales</taxon>
        <taxon>Bacillaceae</taxon>
        <taxon>Rossellomorea</taxon>
    </lineage>
</organism>
<dbReference type="EMBL" id="JBBYAF010000009">
    <property type="protein sequence ID" value="MEL3971900.1"/>
    <property type="molecule type" value="Genomic_DNA"/>
</dbReference>
<evidence type="ECO:0000313" key="9">
    <source>
        <dbReference type="EMBL" id="MEL3971900.1"/>
    </source>
</evidence>
<comment type="similarity">
    <text evidence="1">Belongs to the sigma-70 factor family. ECF subfamily.</text>
</comment>
<dbReference type="InterPro" id="IPR007627">
    <property type="entry name" value="RNA_pol_sigma70_r2"/>
</dbReference>
<dbReference type="InterPro" id="IPR032710">
    <property type="entry name" value="NTF2-like_dom_sf"/>
</dbReference>
<evidence type="ECO:0000259" key="8">
    <source>
        <dbReference type="Pfam" id="PF08281"/>
    </source>
</evidence>
<dbReference type="Pfam" id="PF04542">
    <property type="entry name" value="Sigma70_r2"/>
    <property type="match status" value="1"/>
</dbReference>
<dbReference type="SUPFAM" id="SSF88946">
    <property type="entry name" value="Sigma2 domain of RNA polymerase sigma factors"/>
    <property type="match status" value="1"/>
</dbReference>
<evidence type="ECO:0000256" key="5">
    <source>
        <dbReference type="ARBA" id="ARBA00023125"/>
    </source>
</evidence>
<feature type="domain" description="RNA polymerase sigma-70 region 2" evidence="7">
    <location>
        <begin position="23"/>
        <end position="88"/>
    </location>
</feature>
<dbReference type="InterPro" id="IPR014284">
    <property type="entry name" value="RNA_pol_sigma-70_dom"/>
</dbReference>
<comment type="subunit">
    <text evidence="2">Interacts transiently with the RNA polymerase catalytic core formed by RpoA, RpoB, RpoC and RpoZ (2 alpha, 1 beta, 1 beta' and 1 omega subunit) to form the RNA polymerase holoenzyme that can initiate transcription.</text>
</comment>
<keyword evidence="10" id="KW-1185">Reference proteome</keyword>
<accession>A0ABU9K8Z0</accession>
<dbReference type="Gene3D" id="1.10.1740.10">
    <property type="match status" value="1"/>
</dbReference>
<keyword evidence="4" id="KW-0731">Sigma factor</keyword>
<dbReference type="Pfam" id="PF08281">
    <property type="entry name" value="Sigma70_r4_2"/>
    <property type="match status" value="1"/>
</dbReference>
<dbReference type="InterPro" id="IPR013249">
    <property type="entry name" value="RNA_pol_sigma70_r4_t2"/>
</dbReference>
<keyword evidence="3" id="KW-0805">Transcription regulation</keyword>
<dbReference type="NCBIfam" id="TIGR02937">
    <property type="entry name" value="sigma70-ECF"/>
    <property type="match status" value="1"/>
</dbReference>
<evidence type="ECO:0000256" key="4">
    <source>
        <dbReference type="ARBA" id="ARBA00023082"/>
    </source>
</evidence>
<evidence type="ECO:0000256" key="3">
    <source>
        <dbReference type="ARBA" id="ARBA00023015"/>
    </source>
</evidence>
<dbReference type="RefSeq" id="WP_341981657.1">
    <property type="nucleotide sequence ID" value="NZ_JBBYAF010000009.1"/>
</dbReference>
<dbReference type="SUPFAM" id="SSF88659">
    <property type="entry name" value="Sigma3 and sigma4 domains of RNA polymerase sigma factors"/>
    <property type="match status" value="1"/>
</dbReference>
<protein>
    <submittedName>
        <fullName evidence="9">Sigma-70 family RNA polymerase sigma factor</fullName>
    </submittedName>
</protein>
<evidence type="ECO:0000256" key="2">
    <source>
        <dbReference type="ARBA" id="ARBA00011344"/>
    </source>
</evidence>
<evidence type="ECO:0000259" key="7">
    <source>
        <dbReference type="Pfam" id="PF04542"/>
    </source>
</evidence>
<dbReference type="Gene3D" id="3.10.450.50">
    <property type="match status" value="1"/>
</dbReference>
<sequence>MNRLESVSSDMRELKKKFDQLIIPHRPALWKYCRMITSSPWDAEDLVQETLLKAYSALPRIFQPLIPKRYLFRIATNTWLNQQRKQHRIILEEHAEESYEDLDPFEVREAIERLVTYLSPKQRAAVLLFDVFQFQGSEVAEMMGLSEGSVKALLHRARTNLKKLNQEEHHSEPKHESFSLKDTVIEVYLDAFNRRDPDAIASLLDDNAVNDIVHTSFEYGRETIRNHSLEGWAKDPMPMKAVYQMLWGKPVIVVMTKKDGNEAVYSLIELELDTDVIVKKRTYYFCQDLLKAAAEELQVPVHKNGYVYFGS</sequence>
<dbReference type="Proteomes" id="UP001389717">
    <property type="component" value="Unassembled WGS sequence"/>
</dbReference>
<dbReference type="InterPro" id="IPR013324">
    <property type="entry name" value="RNA_pol_sigma_r3/r4-like"/>
</dbReference>
<evidence type="ECO:0000256" key="1">
    <source>
        <dbReference type="ARBA" id="ARBA00010641"/>
    </source>
</evidence>
<dbReference type="InterPro" id="IPR039425">
    <property type="entry name" value="RNA_pol_sigma-70-like"/>
</dbReference>
<reference evidence="9 10" key="1">
    <citation type="submission" date="2024-04" db="EMBL/GenBank/DDBJ databases">
        <title>Bacillus oryzaecorticis sp. nov., a moderately halophilic bacterium isolated from rice husks.</title>
        <authorList>
            <person name="Zhu H.-S."/>
        </authorList>
    </citation>
    <scope>NUCLEOTIDE SEQUENCE [LARGE SCALE GENOMIC DNA]</scope>
    <source>
        <strain evidence="9 10">ZC255</strain>
    </source>
</reference>
<gene>
    <name evidence="9" type="ORF">AAEO50_06395</name>
</gene>
<dbReference type="Gene3D" id="1.10.10.10">
    <property type="entry name" value="Winged helix-like DNA-binding domain superfamily/Winged helix DNA-binding domain"/>
    <property type="match status" value="1"/>
</dbReference>
<evidence type="ECO:0000256" key="6">
    <source>
        <dbReference type="ARBA" id="ARBA00023163"/>
    </source>
</evidence>
<evidence type="ECO:0000313" key="10">
    <source>
        <dbReference type="Proteomes" id="UP001389717"/>
    </source>
</evidence>
<feature type="domain" description="RNA polymerase sigma factor 70 region 4 type 2" evidence="8">
    <location>
        <begin position="108"/>
        <end position="161"/>
    </location>
</feature>
<dbReference type="InterPro" id="IPR036388">
    <property type="entry name" value="WH-like_DNA-bd_sf"/>
</dbReference>
<keyword evidence="6" id="KW-0804">Transcription</keyword>